<reference evidence="5" key="1">
    <citation type="submission" date="2017-02" db="UniProtKB">
        <authorList>
            <consortium name="WormBaseParasite"/>
        </authorList>
    </citation>
    <scope>IDENTIFICATION</scope>
</reference>
<dbReference type="PROSITE" id="PS50279">
    <property type="entry name" value="BPTI_KUNITZ_2"/>
    <property type="match status" value="1"/>
</dbReference>
<dbReference type="SUPFAM" id="SSF57362">
    <property type="entry name" value="BPTI-like"/>
    <property type="match status" value="1"/>
</dbReference>
<protein>
    <submittedName>
        <fullName evidence="5">BPTI/Kunitz inhibitor domain-containing protein</fullName>
    </submittedName>
</protein>
<keyword evidence="4" id="KW-1185">Reference proteome</keyword>
<proteinExistence type="predicted"/>
<dbReference type="Proteomes" id="UP000276776">
    <property type="component" value="Unassembled WGS sequence"/>
</dbReference>
<dbReference type="STRING" id="103827.A0A0N5CSC8"/>
<dbReference type="PANTHER" id="PTHR46339:SF9">
    <property type="entry name" value="BPTI_KUNITZ INHIBITOR DOMAIN-CONTAINING PROTEIN"/>
    <property type="match status" value="1"/>
</dbReference>
<reference evidence="3 4" key="2">
    <citation type="submission" date="2018-11" db="EMBL/GenBank/DDBJ databases">
        <authorList>
            <consortium name="Pathogen Informatics"/>
        </authorList>
    </citation>
    <scope>NUCLEOTIDE SEQUENCE [LARGE SCALE GENOMIC DNA]</scope>
</reference>
<dbReference type="Pfam" id="PF00014">
    <property type="entry name" value="Kunitz_BPTI"/>
    <property type="match status" value="1"/>
</dbReference>
<dbReference type="Pfam" id="PF14625">
    <property type="entry name" value="Lustrin_cystein"/>
    <property type="match status" value="1"/>
</dbReference>
<dbReference type="WBParaSite" id="TCLT_0000312901-mRNA-1">
    <property type="protein sequence ID" value="TCLT_0000312901-mRNA-1"/>
    <property type="gene ID" value="TCLT_0000312901"/>
</dbReference>
<dbReference type="GO" id="GO:0004867">
    <property type="term" value="F:serine-type endopeptidase inhibitor activity"/>
    <property type="evidence" value="ECO:0007669"/>
    <property type="project" value="InterPro"/>
</dbReference>
<dbReference type="Gene3D" id="4.10.410.10">
    <property type="entry name" value="Pancreatic trypsin inhibitor Kunitz domain"/>
    <property type="match status" value="1"/>
</dbReference>
<evidence type="ECO:0000259" key="2">
    <source>
        <dbReference type="PROSITE" id="PS50279"/>
    </source>
</evidence>
<dbReference type="Pfam" id="PF01683">
    <property type="entry name" value="EB"/>
    <property type="match status" value="1"/>
</dbReference>
<dbReference type="InterPro" id="IPR028150">
    <property type="entry name" value="Lustrin_cystein"/>
</dbReference>
<accession>A0A0N5CSC8</accession>
<evidence type="ECO:0000313" key="4">
    <source>
        <dbReference type="Proteomes" id="UP000276776"/>
    </source>
</evidence>
<dbReference type="SMART" id="SM00131">
    <property type="entry name" value="KU"/>
    <property type="match status" value="1"/>
</dbReference>
<dbReference type="OrthoDB" id="5770917at2759"/>
<name>A0A0N5CSC8_THECL</name>
<dbReference type="InterPro" id="IPR053014">
    <property type="entry name" value="Cuticle_assoc_divergent"/>
</dbReference>
<feature type="chain" id="PRO_5043126341" evidence="1">
    <location>
        <begin position="17"/>
        <end position="191"/>
    </location>
</feature>
<evidence type="ECO:0000256" key="1">
    <source>
        <dbReference type="SAM" id="SignalP"/>
    </source>
</evidence>
<dbReference type="InterPro" id="IPR036880">
    <property type="entry name" value="Kunitz_BPTI_sf"/>
</dbReference>
<organism evidence="5">
    <name type="scientific">Thelazia callipaeda</name>
    <name type="common">Oriental eyeworm</name>
    <name type="synonym">Parasitic nematode</name>
    <dbReference type="NCBI Taxonomy" id="103827"/>
    <lineage>
        <taxon>Eukaryota</taxon>
        <taxon>Metazoa</taxon>
        <taxon>Ecdysozoa</taxon>
        <taxon>Nematoda</taxon>
        <taxon>Chromadorea</taxon>
        <taxon>Rhabditida</taxon>
        <taxon>Spirurina</taxon>
        <taxon>Spiruromorpha</taxon>
        <taxon>Thelazioidea</taxon>
        <taxon>Thelaziidae</taxon>
        <taxon>Thelazia</taxon>
    </lineage>
</organism>
<sequence>MWMIYILLIVIKIATAGKDCKTDNDCEKRWPGATCRNGRCSCPLDSIRRKSESYGWICLSLIDASTGMLGPPITCPLPFGTGYHSILNLNNTPVFCATVRKESCPKGYECIRSIGLSISQADNGVCCPRREIVCQQPACESPDGWLLRWFFDGETCRPFRWNPEVQANANNFLTKTHCHSYCIQYINSLGS</sequence>
<feature type="domain" description="BPTI/Kunitz inhibitor" evidence="2">
    <location>
        <begin position="134"/>
        <end position="182"/>
    </location>
</feature>
<evidence type="ECO:0000313" key="3">
    <source>
        <dbReference type="EMBL" id="VDM99442.1"/>
    </source>
</evidence>
<dbReference type="OMA" id="SREWVCL"/>
<dbReference type="PANTHER" id="PTHR46339">
    <property type="entry name" value="PROTEIN CBG15282-RELATED"/>
    <property type="match status" value="1"/>
</dbReference>
<keyword evidence="1" id="KW-0732">Signal</keyword>
<dbReference type="InterPro" id="IPR006149">
    <property type="entry name" value="EB_dom"/>
</dbReference>
<dbReference type="AlphaFoldDB" id="A0A0N5CSC8"/>
<evidence type="ECO:0000313" key="5">
    <source>
        <dbReference type="WBParaSite" id="TCLT_0000312901-mRNA-1"/>
    </source>
</evidence>
<gene>
    <name evidence="3" type="ORF">TCLT_LOCUS3129</name>
</gene>
<feature type="signal peptide" evidence="1">
    <location>
        <begin position="1"/>
        <end position="16"/>
    </location>
</feature>
<dbReference type="InterPro" id="IPR002223">
    <property type="entry name" value="Kunitz_BPTI"/>
</dbReference>
<dbReference type="EMBL" id="UYYF01001022">
    <property type="protein sequence ID" value="VDM99442.1"/>
    <property type="molecule type" value="Genomic_DNA"/>
</dbReference>